<dbReference type="RefSeq" id="XP_070918810.1">
    <property type="nucleotide sequence ID" value="XM_071062709.1"/>
</dbReference>
<evidence type="ECO:0000313" key="1">
    <source>
        <dbReference type="EMBL" id="GAB1317079.1"/>
    </source>
</evidence>
<dbReference type="GeneID" id="98178032"/>
<accession>A0ABQ0GH46</accession>
<proteinExistence type="predicted"/>
<name>A0ABQ0GH46_9PEZI</name>
<comment type="caution">
    <text evidence="1">The sequence shown here is derived from an EMBL/GenBank/DDBJ whole genome shotgun (WGS) entry which is preliminary data.</text>
</comment>
<dbReference type="Proteomes" id="UP001628179">
    <property type="component" value="Unassembled WGS sequence"/>
</dbReference>
<gene>
    <name evidence="1" type="ORF">MFIFM68171_07289</name>
</gene>
<protein>
    <submittedName>
        <fullName evidence="1">Uncharacterized protein</fullName>
    </submittedName>
</protein>
<evidence type="ECO:0000313" key="2">
    <source>
        <dbReference type="Proteomes" id="UP001628179"/>
    </source>
</evidence>
<reference evidence="1 2" key="1">
    <citation type="submission" date="2024-09" db="EMBL/GenBank/DDBJ databases">
        <title>Itraconazole resistance in Madurella fahalii resulting from another homologue of gene encoding cytochrome P450 14-alpha sterol demethylase (CYP51).</title>
        <authorList>
            <person name="Yoshioka I."/>
            <person name="Fahal A.H."/>
            <person name="Kaneko S."/>
            <person name="Yaguchi T."/>
        </authorList>
    </citation>
    <scope>NUCLEOTIDE SEQUENCE [LARGE SCALE GENOMIC DNA]</scope>
    <source>
        <strain evidence="1 2">IFM 68171</strain>
    </source>
</reference>
<sequence>MANLLHHHRHHEPEIAQEANIFAYLTHPDDSYTADHTYRADLSLMARAHFIHSINSAESRKELQAIGQMA</sequence>
<dbReference type="EMBL" id="BAAFSV010000004">
    <property type="protein sequence ID" value="GAB1317079.1"/>
    <property type="molecule type" value="Genomic_DNA"/>
</dbReference>
<organism evidence="1 2">
    <name type="scientific">Madurella fahalii</name>
    <dbReference type="NCBI Taxonomy" id="1157608"/>
    <lineage>
        <taxon>Eukaryota</taxon>
        <taxon>Fungi</taxon>
        <taxon>Dikarya</taxon>
        <taxon>Ascomycota</taxon>
        <taxon>Pezizomycotina</taxon>
        <taxon>Sordariomycetes</taxon>
        <taxon>Sordariomycetidae</taxon>
        <taxon>Sordariales</taxon>
        <taxon>Sordariales incertae sedis</taxon>
        <taxon>Madurella</taxon>
    </lineage>
</organism>
<keyword evidence="2" id="KW-1185">Reference proteome</keyword>